<keyword evidence="2" id="KW-0808">Transferase</keyword>
<dbReference type="InterPro" id="IPR001451">
    <property type="entry name" value="Hexapep"/>
</dbReference>
<dbReference type="PANTHER" id="PTHR43300">
    <property type="entry name" value="ACETYLTRANSFERASE"/>
    <property type="match status" value="1"/>
</dbReference>
<protein>
    <submittedName>
        <fullName evidence="2">Virginiamycin A acetyltransferase</fullName>
        <ecNumber evidence="2">2.3.1.-</ecNumber>
    </submittedName>
</protein>
<dbReference type="Pfam" id="PF00132">
    <property type="entry name" value="Hexapep"/>
    <property type="match status" value="1"/>
</dbReference>
<dbReference type="Gene3D" id="2.160.10.10">
    <property type="entry name" value="Hexapeptide repeat proteins"/>
    <property type="match status" value="1"/>
</dbReference>
<keyword evidence="3" id="KW-1185">Reference proteome</keyword>
<dbReference type="InterPro" id="IPR050179">
    <property type="entry name" value="Trans_hexapeptide_repeat"/>
</dbReference>
<dbReference type="InterPro" id="IPR011004">
    <property type="entry name" value="Trimer_LpxA-like_sf"/>
</dbReference>
<evidence type="ECO:0000256" key="1">
    <source>
        <dbReference type="ARBA" id="ARBA00007274"/>
    </source>
</evidence>
<organism evidence="2 3">
    <name type="scientific">Rhodobium gokarnense</name>
    <dbReference type="NCBI Taxonomy" id="364296"/>
    <lineage>
        <taxon>Bacteria</taxon>
        <taxon>Pseudomonadati</taxon>
        <taxon>Pseudomonadota</taxon>
        <taxon>Alphaproteobacteria</taxon>
        <taxon>Hyphomicrobiales</taxon>
        <taxon>Rhodobiaceae</taxon>
        <taxon>Rhodobium</taxon>
    </lineage>
</organism>
<evidence type="ECO:0000313" key="2">
    <source>
        <dbReference type="EMBL" id="MCW2306164.1"/>
    </source>
</evidence>
<proteinExistence type="inferred from homology"/>
<dbReference type="RefSeq" id="WP_264599828.1">
    <property type="nucleotide sequence ID" value="NZ_JAOQNS010000001.1"/>
</dbReference>
<dbReference type="Proteomes" id="UP001209755">
    <property type="component" value="Unassembled WGS sequence"/>
</dbReference>
<reference evidence="3" key="1">
    <citation type="submission" date="2023-07" db="EMBL/GenBank/DDBJ databases">
        <title>Genome sequencing of Purple Non-Sulfur Bacteria from various extreme environments.</title>
        <authorList>
            <person name="Mayer M."/>
        </authorList>
    </citation>
    <scope>NUCLEOTIDE SEQUENCE [LARGE SCALE GENOMIC DNA]</scope>
    <source>
        <strain evidence="3">DSM 17935</strain>
    </source>
</reference>
<name>A0ABT3H749_9HYPH</name>
<dbReference type="CDD" id="cd03349">
    <property type="entry name" value="LbH_XAT"/>
    <property type="match status" value="1"/>
</dbReference>
<sequence>MPFLNKDARNPVTMPDGTVLEEVVYLKNAIDIPQIEAGDYSYYSSFNRPESIASAIAPYLFPHSREKLIIGKFAQIAHGTQFITSSANHPMGGVTAYPFRLFNLDTVRDYTELPVKDTVVGNDVWFGHEAMVMPGVTIGDGAIIAARAVITRDVAPYTIVGGNPAAVIRKRFSDEVIADLLEIRWWDWPLELIEENLEALETADMERLKAVHRSL</sequence>
<gene>
    <name evidence="2" type="ORF">M2319_000480</name>
</gene>
<dbReference type="GO" id="GO:0016746">
    <property type="term" value="F:acyltransferase activity"/>
    <property type="evidence" value="ECO:0007669"/>
    <property type="project" value="UniProtKB-KW"/>
</dbReference>
<dbReference type="EC" id="2.3.1.-" evidence="2"/>
<dbReference type="EMBL" id="JAOQNS010000001">
    <property type="protein sequence ID" value="MCW2306164.1"/>
    <property type="molecule type" value="Genomic_DNA"/>
</dbReference>
<dbReference type="PANTHER" id="PTHR43300:SF11">
    <property type="entry name" value="ACETYLTRANSFERASE RV3034C-RELATED"/>
    <property type="match status" value="1"/>
</dbReference>
<accession>A0ABT3H749</accession>
<evidence type="ECO:0000313" key="3">
    <source>
        <dbReference type="Proteomes" id="UP001209755"/>
    </source>
</evidence>
<comment type="similarity">
    <text evidence="1">Belongs to the transferase hexapeptide repeat family.</text>
</comment>
<keyword evidence="2" id="KW-0012">Acyltransferase</keyword>
<dbReference type="SUPFAM" id="SSF51161">
    <property type="entry name" value="Trimeric LpxA-like enzymes"/>
    <property type="match status" value="1"/>
</dbReference>
<comment type="caution">
    <text evidence="2">The sequence shown here is derived from an EMBL/GenBank/DDBJ whole genome shotgun (WGS) entry which is preliminary data.</text>
</comment>